<dbReference type="PROSITE" id="PS51253">
    <property type="entry name" value="HTH_CENPB"/>
    <property type="match status" value="1"/>
</dbReference>
<sequence length="520" mass="58213">MSAPGRRQQPQPRRKTLSFQEKIAVINAVSSGKERKKDVAARFGVRPSTLSTILKHKERIFTAVSSGANGARKKMRASNYMDVEKAVLRWILDMRTRNVPLSGTMLQEKARDIACRLGCGDFKASPGWLTRFKNRHASLAGLRRGEWLPLPDLNGVPLEDVEDVRDALREYRARDVYAAQEMALFYRMLPHETRALKEDPCAGGSRSGQRLTVFLCSNMDGSDKRVPLVIGRSDRPRCFQGSKCVPIKYVSHPKAWMTPLVFCNWLCDFNAHMAEQSRSVCLLVSRCAAHVTGDLALSNVRLCYVSAEGHSSLPCPLNLGVLYRVKCAYRQSQIERFLLNIRHGKDMNVDLFEALQMLVEAWKSVKPAVITACFRKAGVDVKVDISLLSGESEVDNVVTLPSAMAKSWQLLCISRFVPGDVTLCDFLYSDSWAVTTEEENDEVILGSVQDDFMCEDQENCDTAVLPIPTSRDVLEAISVLRTFAGSREDLDVAFEAIDLYESCVRAVLWKQTKAAVMVFI</sequence>
<dbReference type="AlphaFoldDB" id="A0AAQ4FL68"/>
<feature type="domain" description="HTH CENPB-type" evidence="6">
    <location>
        <begin position="71"/>
        <end position="142"/>
    </location>
</feature>
<protein>
    <recommendedName>
        <fullName evidence="9">Tick transposon</fullName>
    </recommendedName>
</protein>
<evidence type="ECO:0000259" key="6">
    <source>
        <dbReference type="PROSITE" id="PS51253"/>
    </source>
</evidence>
<keyword evidence="3 4" id="KW-0539">Nucleus</keyword>
<proteinExistence type="predicted"/>
<evidence type="ECO:0000256" key="2">
    <source>
        <dbReference type="ARBA" id="ARBA00023125"/>
    </source>
</evidence>
<dbReference type="InterPro" id="IPR009057">
    <property type="entry name" value="Homeodomain-like_sf"/>
</dbReference>
<evidence type="ECO:0000256" key="4">
    <source>
        <dbReference type="PROSITE-ProRule" id="PRU00320"/>
    </source>
</evidence>
<organism evidence="7 8">
    <name type="scientific">Amblyomma americanum</name>
    <name type="common">Lone star tick</name>
    <dbReference type="NCBI Taxonomy" id="6943"/>
    <lineage>
        <taxon>Eukaryota</taxon>
        <taxon>Metazoa</taxon>
        <taxon>Ecdysozoa</taxon>
        <taxon>Arthropoda</taxon>
        <taxon>Chelicerata</taxon>
        <taxon>Arachnida</taxon>
        <taxon>Acari</taxon>
        <taxon>Parasitiformes</taxon>
        <taxon>Ixodida</taxon>
        <taxon>Ixodoidea</taxon>
        <taxon>Ixodidae</taxon>
        <taxon>Amblyomminae</taxon>
        <taxon>Amblyomma</taxon>
    </lineage>
</organism>
<evidence type="ECO:0008006" key="9">
    <source>
        <dbReference type="Google" id="ProtNLM"/>
    </source>
</evidence>
<dbReference type="EMBL" id="JARKHS020001968">
    <property type="protein sequence ID" value="KAK8787252.1"/>
    <property type="molecule type" value="Genomic_DNA"/>
</dbReference>
<evidence type="ECO:0000256" key="3">
    <source>
        <dbReference type="ARBA" id="ARBA00023242"/>
    </source>
</evidence>
<dbReference type="PANTHER" id="PTHR19303">
    <property type="entry name" value="TRANSPOSON"/>
    <property type="match status" value="1"/>
</dbReference>
<comment type="caution">
    <text evidence="7">The sequence shown here is derived from an EMBL/GenBank/DDBJ whole genome shotgun (WGS) entry which is preliminary data.</text>
</comment>
<feature type="DNA-binding region" description="H-T-H motif" evidence="4">
    <location>
        <begin position="36"/>
        <end position="56"/>
    </location>
</feature>
<dbReference type="SMART" id="SM00674">
    <property type="entry name" value="CENPB"/>
    <property type="match status" value="1"/>
</dbReference>
<evidence type="ECO:0000313" key="8">
    <source>
        <dbReference type="Proteomes" id="UP001321473"/>
    </source>
</evidence>
<accession>A0AAQ4FL68</accession>
<evidence type="ECO:0000256" key="1">
    <source>
        <dbReference type="ARBA" id="ARBA00004123"/>
    </source>
</evidence>
<name>A0AAQ4FL68_AMBAM</name>
<dbReference type="Pfam" id="PF03184">
    <property type="entry name" value="DDE_1"/>
    <property type="match status" value="1"/>
</dbReference>
<keyword evidence="2 4" id="KW-0238">DNA-binding</keyword>
<keyword evidence="8" id="KW-1185">Reference proteome</keyword>
<dbReference type="Gene3D" id="1.10.10.60">
    <property type="entry name" value="Homeodomain-like"/>
    <property type="match status" value="2"/>
</dbReference>
<comment type="subcellular location">
    <subcellularLocation>
        <location evidence="1 4">Nucleus</location>
    </subcellularLocation>
</comment>
<dbReference type="GO" id="GO:0003677">
    <property type="term" value="F:DNA binding"/>
    <property type="evidence" value="ECO:0007669"/>
    <property type="project" value="UniProtKB-UniRule"/>
</dbReference>
<dbReference type="InterPro" id="IPR007889">
    <property type="entry name" value="HTH_Psq"/>
</dbReference>
<dbReference type="Pfam" id="PF04218">
    <property type="entry name" value="CENP-B_N"/>
    <property type="match status" value="1"/>
</dbReference>
<dbReference type="PROSITE" id="PS50960">
    <property type="entry name" value="HTH_PSQ"/>
    <property type="match status" value="1"/>
</dbReference>
<dbReference type="PANTHER" id="PTHR19303:SF73">
    <property type="entry name" value="PROTEIN PDC2"/>
    <property type="match status" value="1"/>
</dbReference>
<reference evidence="7 8" key="1">
    <citation type="journal article" date="2023" name="Arcadia Sci">
        <title>De novo assembly of a long-read Amblyomma americanum tick genome.</title>
        <authorList>
            <person name="Chou S."/>
            <person name="Poskanzer K.E."/>
            <person name="Rollins M."/>
            <person name="Thuy-Boun P.S."/>
        </authorList>
    </citation>
    <scope>NUCLEOTIDE SEQUENCE [LARGE SCALE GENOMIC DNA]</scope>
    <source>
        <strain evidence="7">F_SG_1</strain>
        <tissue evidence="7">Salivary glands</tissue>
    </source>
</reference>
<dbReference type="InterPro" id="IPR004875">
    <property type="entry name" value="DDE_SF_endonuclease_dom"/>
</dbReference>
<dbReference type="SUPFAM" id="SSF46689">
    <property type="entry name" value="Homeodomain-like"/>
    <property type="match status" value="2"/>
</dbReference>
<feature type="domain" description="HTH psq-type" evidence="5">
    <location>
        <begin position="13"/>
        <end position="60"/>
    </location>
</feature>
<dbReference type="Pfam" id="PF03221">
    <property type="entry name" value="HTH_Tnp_Tc5"/>
    <property type="match status" value="1"/>
</dbReference>
<dbReference type="InterPro" id="IPR006600">
    <property type="entry name" value="HTH_CenpB_DNA-bd_dom"/>
</dbReference>
<dbReference type="Proteomes" id="UP001321473">
    <property type="component" value="Unassembled WGS sequence"/>
</dbReference>
<evidence type="ECO:0000313" key="7">
    <source>
        <dbReference type="EMBL" id="KAK8787252.1"/>
    </source>
</evidence>
<dbReference type="GO" id="GO:0005634">
    <property type="term" value="C:nucleus"/>
    <property type="evidence" value="ECO:0007669"/>
    <property type="project" value="UniProtKB-SubCell"/>
</dbReference>
<evidence type="ECO:0000259" key="5">
    <source>
        <dbReference type="PROSITE" id="PS50960"/>
    </source>
</evidence>
<gene>
    <name evidence="7" type="ORF">V5799_022974</name>
</gene>
<dbReference type="InterPro" id="IPR050863">
    <property type="entry name" value="CenT-Element_Derived"/>
</dbReference>